<dbReference type="PROSITE" id="PS00061">
    <property type="entry name" value="ADH_SHORT"/>
    <property type="match status" value="1"/>
</dbReference>
<dbReference type="Pfam" id="PF13561">
    <property type="entry name" value="adh_short_C2"/>
    <property type="match status" value="1"/>
</dbReference>
<dbReference type="Proteomes" id="UP001059934">
    <property type="component" value="Chromosome"/>
</dbReference>
<dbReference type="InterPro" id="IPR002347">
    <property type="entry name" value="SDR_fam"/>
</dbReference>
<proteinExistence type="inferred from homology"/>
<dbReference type="PANTHER" id="PTHR42760:SF133">
    <property type="entry name" value="3-OXOACYL-[ACYL-CARRIER-PROTEIN] REDUCTASE"/>
    <property type="match status" value="1"/>
</dbReference>
<sequence>MTTEFDMRGKVAMVTGASSGFGVNFAKILAARGAKVVVAARRVDRLEALVAEIQAAGGEACAVAMDVTSAESVTAAFDKGEAAFGTITVISNNAGVADGKSALKADEASWDWVVDTNLKGVWMVAQEAAKRMVAAGVGGSIVNTASILGLRVSFAQSVYSASKAGVIQLTKAQALEWGRKGIRVNALCPGYFLTEMTEMLFDSPESAKFLGSSPLGRAGNMDEISAPFLLLASDAGSYLTGVAMPVDGGQCIGSM</sequence>
<evidence type="ECO:0000313" key="3">
    <source>
        <dbReference type="EMBL" id="UVW35955.1"/>
    </source>
</evidence>
<dbReference type="InterPro" id="IPR036291">
    <property type="entry name" value="NAD(P)-bd_dom_sf"/>
</dbReference>
<keyword evidence="2 3" id="KW-0560">Oxidoreductase</keyword>
<organism evidence="3 4">
    <name type="scientific">SAR92 clade bacterium H455</name>
    <dbReference type="NCBI Taxonomy" id="2974818"/>
    <lineage>
        <taxon>Bacteria</taxon>
        <taxon>Pseudomonadati</taxon>
        <taxon>Pseudomonadota</taxon>
        <taxon>Gammaproteobacteria</taxon>
        <taxon>Cellvibrionales</taxon>
        <taxon>Porticoccaceae</taxon>
        <taxon>SAR92 clade</taxon>
    </lineage>
</organism>
<dbReference type="EMBL" id="CP103416">
    <property type="protein sequence ID" value="UVW35955.1"/>
    <property type="molecule type" value="Genomic_DNA"/>
</dbReference>
<reference evidence="3" key="1">
    <citation type="submission" date="2022-08" db="EMBL/GenBank/DDBJ databases">
        <title>Catabolic pathway analysis in culturable SAR92 clade bacteria reveals their overlooked roles in DMSP degradation in coastal seas.</title>
        <authorList>
            <person name="He X."/>
            <person name="Zhang X."/>
            <person name="Zhang Y."/>
        </authorList>
    </citation>
    <scope>NUCLEOTIDE SEQUENCE</scope>
    <source>
        <strain evidence="3">H455</strain>
    </source>
</reference>
<dbReference type="NCBIfam" id="NF005559">
    <property type="entry name" value="PRK07231.1"/>
    <property type="match status" value="1"/>
</dbReference>
<evidence type="ECO:0000256" key="2">
    <source>
        <dbReference type="ARBA" id="ARBA00023002"/>
    </source>
</evidence>
<keyword evidence="4" id="KW-1185">Reference proteome</keyword>
<dbReference type="PANTHER" id="PTHR42760">
    <property type="entry name" value="SHORT-CHAIN DEHYDROGENASES/REDUCTASES FAMILY MEMBER"/>
    <property type="match status" value="1"/>
</dbReference>
<dbReference type="EC" id="1.1.1.47" evidence="3"/>
<dbReference type="Gene3D" id="3.40.50.720">
    <property type="entry name" value="NAD(P)-binding Rossmann-like Domain"/>
    <property type="match status" value="1"/>
</dbReference>
<name>A0ABY5TRH6_9GAMM</name>
<evidence type="ECO:0000256" key="1">
    <source>
        <dbReference type="ARBA" id="ARBA00006484"/>
    </source>
</evidence>
<dbReference type="PRINTS" id="PR00081">
    <property type="entry name" value="GDHRDH"/>
</dbReference>
<dbReference type="SUPFAM" id="SSF51735">
    <property type="entry name" value="NAD(P)-binding Rossmann-fold domains"/>
    <property type="match status" value="1"/>
</dbReference>
<evidence type="ECO:0000313" key="4">
    <source>
        <dbReference type="Proteomes" id="UP001059934"/>
    </source>
</evidence>
<dbReference type="GO" id="GO:0047936">
    <property type="term" value="F:glucose 1-dehydrogenase [NAD(P)+] activity"/>
    <property type="evidence" value="ECO:0007669"/>
    <property type="project" value="UniProtKB-EC"/>
</dbReference>
<gene>
    <name evidence="3" type="ORF">NYF23_04940</name>
</gene>
<dbReference type="PRINTS" id="PR00080">
    <property type="entry name" value="SDRFAMILY"/>
</dbReference>
<accession>A0ABY5TRH6</accession>
<dbReference type="InterPro" id="IPR020904">
    <property type="entry name" value="Sc_DH/Rdtase_CS"/>
</dbReference>
<comment type="similarity">
    <text evidence="1">Belongs to the short-chain dehydrogenases/reductases (SDR) family.</text>
</comment>
<dbReference type="CDD" id="cd05233">
    <property type="entry name" value="SDR_c"/>
    <property type="match status" value="1"/>
</dbReference>
<protein>
    <submittedName>
        <fullName evidence="3">Glucose 1-dehydrogenase</fullName>
        <ecNumber evidence="3">1.1.1.47</ecNumber>
    </submittedName>
</protein>